<dbReference type="GO" id="GO:0009922">
    <property type="term" value="F:fatty acid elongase activity"/>
    <property type="evidence" value="ECO:0007669"/>
    <property type="project" value="InterPro"/>
</dbReference>
<dbReference type="GO" id="GO:0005789">
    <property type="term" value="C:endoplasmic reticulum membrane"/>
    <property type="evidence" value="ECO:0007669"/>
    <property type="project" value="TreeGrafter"/>
</dbReference>
<comment type="caution">
    <text evidence="11">The sequence shown here is derived from an EMBL/GenBank/DDBJ whole genome shotgun (WGS) entry which is preliminary data.</text>
</comment>
<comment type="catalytic activity">
    <reaction evidence="10">
        <text>an acyl-CoA + malonyl-CoA + H(+) = a 3-oxoacyl-CoA + CO2 + CoA</text>
        <dbReference type="Rhea" id="RHEA:50252"/>
        <dbReference type="ChEBI" id="CHEBI:15378"/>
        <dbReference type="ChEBI" id="CHEBI:16526"/>
        <dbReference type="ChEBI" id="CHEBI:57287"/>
        <dbReference type="ChEBI" id="CHEBI:57384"/>
        <dbReference type="ChEBI" id="CHEBI:58342"/>
        <dbReference type="ChEBI" id="CHEBI:90726"/>
    </reaction>
    <physiologicalReaction direction="left-to-right" evidence="10">
        <dbReference type="Rhea" id="RHEA:50253"/>
    </physiologicalReaction>
</comment>
<dbReference type="EMBL" id="LSSK01000017">
    <property type="protein sequence ID" value="OMH86103.1"/>
    <property type="molecule type" value="Genomic_DNA"/>
</dbReference>
<dbReference type="GO" id="GO:0034626">
    <property type="term" value="P:fatty acid elongation, polyunsaturated fatty acid"/>
    <property type="evidence" value="ECO:0007669"/>
    <property type="project" value="TreeGrafter"/>
</dbReference>
<comment type="similarity">
    <text evidence="10">Belongs to the ELO family.</text>
</comment>
<dbReference type="PANTHER" id="PTHR11157">
    <property type="entry name" value="FATTY ACID ACYL TRANSFERASE-RELATED"/>
    <property type="match status" value="1"/>
</dbReference>
<protein>
    <recommendedName>
        <fullName evidence="10">Elongation of fatty acids protein</fullName>
        <ecNumber evidence="10">2.3.1.-</ecNumber>
    </recommendedName>
</protein>
<evidence type="ECO:0000256" key="4">
    <source>
        <dbReference type="ARBA" id="ARBA00022692"/>
    </source>
</evidence>
<evidence type="ECO:0000256" key="7">
    <source>
        <dbReference type="ARBA" id="ARBA00023098"/>
    </source>
</evidence>
<dbReference type="AlphaFoldDB" id="A0A1R1PYR9"/>
<gene>
    <name evidence="11" type="ORF">AX774_g332</name>
</gene>
<evidence type="ECO:0000313" key="12">
    <source>
        <dbReference type="Proteomes" id="UP000188320"/>
    </source>
</evidence>
<dbReference type="GO" id="GO:0030148">
    <property type="term" value="P:sphingolipid biosynthetic process"/>
    <property type="evidence" value="ECO:0007669"/>
    <property type="project" value="TreeGrafter"/>
</dbReference>
<comment type="subcellular location">
    <subcellularLocation>
        <location evidence="1">Membrane</location>
        <topology evidence="1">Multi-pass membrane protein</topology>
    </subcellularLocation>
</comment>
<keyword evidence="7 10" id="KW-0443">Lipid metabolism</keyword>
<keyword evidence="12" id="KW-1185">Reference proteome</keyword>
<keyword evidence="2 10" id="KW-0444">Lipid biosynthesis</keyword>
<keyword evidence="8 10" id="KW-0472">Membrane</keyword>
<evidence type="ECO:0000256" key="8">
    <source>
        <dbReference type="ARBA" id="ARBA00023136"/>
    </source>
</evidence>
<dbReference type="Proteomes" id="UP000188320">
    <property type="component" value="Unassembled WGS sequence"/>
</dbReference>
<feature type="transmembrane region" description="Helical" evidence="10">
    <location>
        <begin position="237"/>
        <end position="258"/>
    </location>
</feature>
<evidence type="ECO:0000256" key="2">
    <source>
        <dbReference type="ARBA" id="ARBA00022516"/>
    </source>
</evidence>
<name>A0A1R1PYR9_ZANCU</name>
<dbReference type="GO" id="GO:0042761">
    <property type="term" value="P:very long-chain fatty acid biosynthetic process"/>
    <property type="evidence" value="ECO:0007669"/>
    <property type="project" value="TreeGrafter"/>
</dbReference>
<dbReference type="GO" id="GO:0034625">
    <property type="term" value="P:fatty acid elongation, monounsaturated fatty acid"/>
    <property type="evidence" value="ECO:0007669"/>
    <property type="project" value="TreeGrafter"/>
</dbReference>
<keyword evidence="6 10" id="KW-1133">Transmembrane helix</keyword>
<keyword evidence="3 10" id="KW-0808">Transferase</keyword>
<evidence type="ECO:0000256" key="5">
    <source>
        <dbReference type="ARBA" id="ARBA00022832"/>
    </source>
</evidence>
<feature type="transmembrane region" description="Helical" evidence="10">
    <location>
        <begin position="29"/>
        <end position="46"/>
    </location>
</feature>
<dbReference type="OrthoDB" id="10259681at2759"/>
<dbReference type="PANTHER" id="PTHR11157:SF169">
    <property type="entry name" value="ELONGATION OF FATTY ACIDS PROTEIN"/>
    <property type="match status" value="1"/>
</dbReference>
<feature type="transmembrane region" description="Helical" evidence="10">
    <location>
        <begin position="185"/>
        <end position="203"/>
    </location>
</feature>
<keyword evidence="4 10" id="KW-0812">Transmembrane</keyword>
<proteinExistence type="inferred from homology"/>
<dbReference type="InterPro" id="IPR002076">
    <property type="entry name" value="ELO_fam"/>
</dbReference>
<evidence type="ECO:0000256" key="1">
    <source>
        <dbReference type="ARBA" id="ARBA00004141"/>
    </source>
</evidence>
<sequence length="270" mass="30676">MVAWPPAGITVVPEDMILGSLSKYVMQPQYVLTIIFTYVILVHVLQPPKEKSTVSRIEAKKSTKDIGKVAKQNSALTAFIFLHNTFLCLYSAWTFVKSAPLVYKVFTTEGVCDPNNVSWNSGMLEITYLFYLSKYYEFVDTAIILMKGRRVITLQTYHHAGAILGMYLGCLFIPTQIYSFVVFNSFVHTIMYAYYALTSIGFTPPGKKYITKMQLTQFFLGFGVATVMSFFEHCNQFTKVLATSVNLLYVIPLVSLFLDFSKKTYKKKAE</sequence>
<dbReference type="Pfam" id="PF01151">
    <property type="entry name" value="ELO"/>
    <property type="match status" value="1"/>
</dbReference>
<evidence type="ECO:0000256" key="3">
    <source>
        <dbReference type="ARBA" id="ARBA00022679"/>
    </source>
</evidence>
<keyword evidence="9 10" id="KW-0275">Fatty acid biosynthesis</keyword>
<dbReference type="EC" id="2.3.1.-" evidence="10"/>
<evidence type="ECO:0000256" key="6">
    <source>
        <dbReference type="ARBA" id="ARBA00022989"/>
    </source>
</evidence>
<feature type="transmembrane region" description="Helical" evidence="10">
    <location>
        <begin position="157"/>
        <end position="179"/>
    </location>
</feature>
<evidence type="ECO:0000313" key="11">
    <source>
        <dbReference type="EMBL" id="OMH86103.1"/>
    </source>
</evidence>
<keyword evidence="5 10" id="KW-0276">Fatty acid metabolism</keyword>
<dbReference type="GO" id="GO:0019367">
    <property type="term" value="P:fatty acid elongation, saturated fatty acid"/>
    <property type="evidence" value="ECO:0007669"/>
    <property type="project" value="TreeGrafter"/>
</dbReference>
<organism evidence="11 12">
    <name type="scientific">Zancudomyces culisetae</name>
    <name type="common">Gut fungus</name>
    <name type="synonym">Smittium culisetae</name>
    <dbReference type="NCBI Taxonomy" id="1213189"/>
    <lineage>
        <taxon>Eukaryota</taxon>
        <taxon>Fungi</taxon>
        <taxon>Fungi incertae sedis</taxon>
        <taxon>Zoopagomycota</taxon>
        <taxon>Kickxellomycotina</taxon>
        <taxon>Harpellomycetes</taxon>
        <taxon>Harpellales</taxon>
        <taxon>Legeriomycetaceae</taxon>
        <taxon>Zancudomyces</taxon>
    </lineage>
</organism>
<feature type="transmembrane region" description="Helical" evidence="10">
    <location>
        <begin position="74"/>
        <end position="96"/>
    </location>
</feature>
<evidence type="ECO:0000256" key="9">
    <source>
        <dbReference type="ARBA" id="ARBA00023160"/>
    </source>
</evidence>
<evidence type="ECO:0000256" key="10">
    <source>
        <dbReference type="RuleBase" id="RU361115"/>
    </source>
</evidence>
<reference evidence="12" key="1">
    <citation type="submission" date="2017-01" db="EMBL/GenBank/DDBJ databases">
        <authorList>
            <person name="Wang Y."/>
            <person name="White M."/>
            <person name="Kvist S."/>
            <person name="Moncalvo J.-M."/>
        </authorList>
    </citation>
    <scope>NUCLEOTIDE SEQUENCE [LARGE SCALE GENOMIC DNA]</scope>
    <source>
        <strain evidence="12">COL-18-3</strain>
    </source>
</reference>
<accession>A0A1R1PYR9</accession>